<protein>
    <submittedName>
        <fullName evidence="1">Uncharacterized protein</fullName>
    </submittedName>
</protein>
<keyword evidence="3" id="KW-1185">Reference proteome</keyword>
<evidence type="ECO:0000313" key="3">
    <source>
        <dbReference type="Proteomes" id="UP000499080"/>
    </source>
</evidence>
<dbReference type="EMBL" id="BGPR01124791">
    <property type="protein sequence ID" value="GBN30539.1"/>
    <property type="molecule type" value="Genomic_DNA"/>
</dbReference>
<evidence type="ECO:0000313" key="1">
    <source>
        <dbReference type="EMBL" id="GBN30525.1"/>
    </source>
</evidence>
<dbReference type="EMBL" id="BGPR01124783">
    <property type="protein sequence ID" value="GBN30525.1"/>
    <property type="molecule type" value="Genomic_DNA"/>
</dbReference>
<proteinExistence type="predicted"/>
<organism evidence="1 3">
    <name type="scientific">Araneus ventricosus</name>
    <name type="common">Orbweaver spider</name>
    <name type="synonym">Epeira ventricosa</name>
    <dbReference type="NCBI Taxonomy" id="182803"/>
    <lineage>
        <taxon>Eukaryota</taxon>
        <taxon>Metazoa</taxon>
        <taxon>Ecdysozoa</taxon>
        <taxon>Arthropoda</taxon>
        <taxon>Chelicerata</taxon>
        <taxon>Arachnida</taxon>
        <taxon>Araneae</taxon>
        <taxon>Araneomorphae</taxon>
        <taxon>Entelegynae</taxon>
        <taxon>Araneoidea</taxon>
        <taxon>Araneidae</taxon>
        <taxon>Araneus</taxon>
    </lineage>
</organism>
<comment type="caution">
    <text evidence="1">The sequence shown here is derived from an EMBL/GenBank/DDBJ whole genome shotgun (WGS) entry which is preliminary data.</text>
</comment>
<evidence type="ECO:0000313" key="2">
    <source>
        <dbReference type="EMBL" id="GBN30539.1"/>
    </source>
</evidence>
<dbReference type="AlphaFoldDB" id="A0A4Y2MTU1"/>
<gene>
    <name evidence="1" type="ORF">AVEN_109520_1</name>
    <name evidence="2" type="ORF">AVEN_179651_1</name>
</gene>
<sequence>MVLCRASRSSLRSVPSVPSFSGTGTYFRCLQGFAWKCSRPMTFITMADLMESTSKPAVDRVKHFLDGIAFENASINTLGIKAS</sequence>
<name>A0A4Y2MTU1_ARAVE</name>
<reference evidence="1 3" key="1">
    <citation type="journal article" date="2019" name="Sci. Rep.">
        <title>Orb-weaving spider Araneus ventricosus genome elucidates the spidroin gene catalogue.</title>
        <authorList>
            <person name="Kono N."/>
            <person name="Nakamura H."/>
            <person name="Ohtoshi R."/>
            <person name="Moran D.A.P."/>
            <person name="Shinohara A."/>
            <person name="Yoshida Y."/>
            <person name="Fujiwara M."/>
            <person name="Mori M."/>
            <person name="Tomita M."/>
            <person name="Arakawa K."/>
        </authorList>
    </citation>
    <scope>NUCLEOTIDE SEQUENCE [LARGE SCALE GENOMIC DNA]</scope>
</reference>
<accession>A0A4Y2MTU1</accession>
<dbReference type="Proteomes" id="UP000499080">
    <property type="component" value="Unassembled WGS sequence"/>
</dbReference>